<evidence type="ECO:0000313" key="2">
    <source>
        <dbReference type="Proteomes" id="UP000652074"/>
    </source>
</evidence>
<gene>
    <name evidence="1" type="ORF">GPA26_01825</name>
</gene>
<organism evidence="1 2">
    <name type="scientific">Aromatoleum petrolei</name>
    <dbReference type="NCBI Taxonomy" id="76116"/>
    <lineage>
        <taxon>Bacteria</taxon>
        <taxon>Pseudomonadati</taxon>
        <taxon>Pseudomonadota</taxon>
        <taxon>Betaproteobacteria</taxon>
        <taxon>Rhodocyclales</taxon>
        <taxon>Rhodocyclaceae</taxon>
        <taxon>Aromatoleum</taxon>
    </lineage>
</organism>
<dbReference type="EMBL" id="WTVR01000003">
    <property type="protein sequence ID" value="NMF87211.1"/>
    <property type="molecule type" value="Genomic_DNA"/>
</dbReference>
<accession>A0ABX1MKJ3</accession>
<evidence type="ECO:0000313" key="1">
    <source>
        <dbReference type="EMBL" id="NMF87211.1"/>
    </source>
</evidence>
<name>A0ABX1MKJ3_9RHOO</name>
<dbReference type="RefSeq" id="WP_169204663.1">
    <property type="nucleotide sequence ID" value="NZ_CP059560.1"/>
</dbReference>
<proteinExistence type="predicted"/>
<keyword evidence="2" id="KW-1185">Reference proteome</keyword>
<comment type="caution">
    <text evidence="1">The sequence shown here is derived from an EMBL/GenBank/DDBJ whole genome shotgun (WGS) entry which is preliminary data.</text>
</comment>
<sequence length="45" mass="4678">MPNGRLAGLAGSRRSVTVYADLHAVENGLVTERETVAGFVALHAA</sequence>
<dbReference type="Proteomes" id="UP000652074">
    <property type="component" value="Unassembled WGS sequence"/>
</dbReference>
<reference evidence="1 2" key="1">
    <citation type="submission" date="2019-12" db="EMBL/GenBank/DDBJ databases">
        <title>Comparative genomics gives insights into the taxonomy of the Azoarcus-Aromatoleum group and reveals separate origins of nif in the plant-associated Azoarcus and non-plant-associated Aromatoleum sub-groups.</title>
        <authorList>
            <person name="Lafos M."/>
            <person name="Maluk M."/>
            <person name="Batista M."/>
            <person name="Junghare M."/>
            <person name="Carmona M."/>
            <person name="Faoro H."/>
            <person name="Cruz L.M."/>
            <person name="Battistoni F."/>
            <person name="De Souza E."/>
            <person name="Pedrosa F."/>
            <person name="Chen W.-M."/>
            <person name="Poole P.S."/>
            <person name="Dixon R.A."/>
            <person name="James E.K."/>
        </authorList>
    </citation>
    <scope>NUCLEOTIDE SEQUENCE [LARGE SCALE GENOMIC DNA]</scope>
    <source>
        <strain evidence="1 2">ToN1</strain>
    </source>
</reference>
<protein>
    <submittedName>
        <fullName evidence="1">Uncharacterized protein</fullName>
    </submittedName>
</protein>